<dbReference type="Pfam" id="PF04082">
    <property type="entry name" value="Fungal_trans"/>
    <property type="match status" value="1"/>
</dbReference>
<name>A0A9P8UG68_9PEZI</name>
<dbReference type="PANTHER" id="PTHR47424">
    <property type="entry name" value="REGULATORY PROTEIN GAL4"/>
    <property type="match status" value="1"/>
</dbReference>
<organism evidence="7 8">
    <name type="scientific">Truncatella angustata</name>
    <dbReference type="NCBI Taxonomy" id="152316"/>
    <lineage>
        <taxon>Eukaryota</taxon>
        <taxon>Fungi</taxon>
        <taxon>Dikarya</taxon>
        <taxon>Ascomycota</taxon>
        <taxon>Pezizomycotina</taxon>
        <taxon>Sordariomycetes</taxon>
        <taxon>Xylariomycetidae</taxon>
        <taxon>Amphisphaeriales</taxon>
        <taxon>Sporocadaceae</taxon>
        <taxon>Truncatella</taxon>
    </lineage>
</organism>
<dbReference type="RefSeq" id="XP_045955826.1">
    <property type="nucleotide sequence ID" value="XM_046098181.1"/>
</dbReference>
<dbReference type="EMBL" id="JAGPXC010000006">
    <property type="protein sequence ID" value="KAH6651548.1"/>
    <property type="molecule type" value="Genomic_DNA"/>
</dbReference>
<dbReference type="CDD" id="cd12148">
    <property type="entry name" value="fungal_TF_MHR"/>
    <property type="match status" value="1"/>
</dbReference>
<feature type="region of interest" description="Disordered" evidence="5">
    <location>
        <begin position="121"/>
        <end position="147"/>
    </location>
</feature>
<evidence type="ECO:0000256" key="4">
    <source>
        <dbReference type="ARBA" id="ARBA00023242"/>
    </source>
</evidence>
<dbReference type="SMART" id="SM00906">
    <property type="entry name" value="Fungal_trans"/>
    <property type="match status" value="1"/>
</dbReference>
<dbReference type="SMART" id="SM00066">
    <property type="entry name" value="GAL4"/>
    <property type="match status" value="1"/>
</dbReference>
<feature type="compositionally biased region" description="Polar residues" evidence="5">
    <location>
        <begin position="175"/>
        <end position="188"/>
    </location>
</feature>
<reference evidence="7" key="1">
    <citation type="journal article" date="2021" name="Nat. Commun.">
        <title>Genetic determinants of endophytism in the Arabidopsis root mycobiome.</title>
        <authorList>
            <person name="Mesny F."/>
            <person name="Miyauchi S."/>
            <person name="Thiergart T."/>
            <person name="Pickel B."/>
            <person name="Atanasova L."/>
            <person name="Karlsson M."/>
            <person name="Huettel B."/>
            <person name="Barry K.W."/>
            <person name="Haridas S."/>
            <person name="Chen C."/>
            <person name="Bauer D."/>
            <person name="Andreopoulos W."/>
            <person name="Pangilinan J."/>
            <person name="LaButti K."/>
            <person name="Riley R."/>
            <person name="Lipzen A."/>
            <person name="Clum A."/>
            <person name="Drula E."/>
            <person name="Henrissat B."/>
            <person name="Kohler A."/>
            <person name="Grigoriev I.V."/>
            <person name="Martin F.M."/>
            <person name="Hacquard S."/>
        </authorList>
    </citation>
    <scope>NUCLEOTIDE SEQUENCE</scope>
    <source>
        <strain evidence="7">MPI-SDFR-AT-0073</strain>
    </source>
</reference>
<dbReference type="InterPro" id="IPR051127">
    <property type="entry name" value="Fungal_SecMet_Regulators"/>
</dbReference>
<dbReference type="GeneID" id="70127073"/>
<dbReference type="CDD" id="cd00067">
    <property type="entry name" value="GAL4"/>
    <property type="match status" value="1"/>
</dbReference>
<feature type="region of interest" description="Disordered" evidence="5">
    <location>
        <begin position="175"/>
        <end position="211"/>
    </location>
</feature>
<dbReference type="OrthoDB" id="39175at2759"/>
<feature type="compositionally biased region" description="Basic and acidic residues" evidence="5">
    <location>
        <begin position="70"/>
        <end position="81"/>
    </location>
</feature>
<keyword evidence="1" id="KW-0479">Metal-binding</keyword>
<dbReference type="GO" id="GO:0005634">
    <property type="term" value="C:nucleus"/>
    <property type="evidence" value="ECO:0007669"/>
    <property type="project" value="TreeGrafter"/>
</dbReference>
<proteinExistence type="predicted"/>
<dbReference type="SUPFAM" id="SSF57701">
    <property type="entry name" value="Zn2/Cys6 DNA-binding domain"/>
    <property type="match status" value="1"/>
</dbReference>
<evidence type="ECO:0000256" key="3">
    <source>
        <dbReference type="ARBA" id="ARBA00023163"/>
    </source>
</evidence>
<evidence type="ECO:0000313" key="7">
    <source>
        <dbReference type="EMBL" id="KAH6651548.1"/>
    </source>
</evidence>
<evidence type="ECO:0000256" key="5">
    <source>
        <dbReference type="SAM" id="MobiDB-lite"/>
    </source>
</evidence>
<dbReference type="AlphaFoldDB" id="A0A9P8UG68"/>
<dbReference type="GO" id="GO:0008270">
    <property type="term" value="F:zinc ion binding"/>
    <property type="evidence" value="ECO:0007669"/>
    <property type="project" value="InterPro"/>
</dbReference>
<dbReference type="InterPro" id="IPR007219">
    <property type="entry name" value="XnlR_reg_dom"/>
</dbReference>
<dbReference type="GO" id="GO:0006351">
    <property type="term" value="P:DNA-templated transcription"/>
    <property type="evidence" value="ECO:0007669"/>
    <property type="project" value="InterPro"/>
</dbReference>
<dbReference type="Gene3D" id="4.10.240.10">
    <property type="entry name" value="Zn(2)-C6 fungal-type DNA-binding domain"/>
    <property type="match status" value="1"/>
</dbReference>
<accession>A0A9P8UG68</accession>
<evidence type="ECO:0000256" key="2">
    <source>
        <dbReference type="ARBA" id="ARBA00023015"/>
    </source>
</evidence>
<sequence>MGDHGQPRNKRGKYTLMACNRCKERKSKCYRTEGDIGCQGCFLAGAECTFSQFPSGAPTANSARPAAPAPERERPPRRTEEQNTATTITTSNSVDQVARLQEQVRMLTDSVNDMRNQLQAVASPPAGGSGSFQSYSALEKQDRSQPKQPLFVGHTRSQYSLDVAKTSLVQMGLSSSDALQNSSTTSALPSPRALSPEPDGPDSLDGVHKPQDDPLLSILPVEITRLIDVWREEVETIYPFFERGDLAIDIDGILRNLASPEKHLEPRDNGSDSGRTKDLRILKTVTAIGITIEAQGKNELGQRLIDSIEYTGSRITRSPGVDLRDLQWLAILSNYYFHCDEDLMAWRTIGSAVRMALEMGLHLKQSLMANYTSPSERALATRTFWCVYALDRRWSFGTGLPFALNDKDLDPELPEPGEDLQYLRCLIGYSRLGSRVWEALPSVGSSAAAVPSETVEYLDFLTHKWSSSIPADLQFLHPRLGFNPRPAPRTLRRLQTFLYLRGNHMRILIHRHHVLSFSLVNADLRSARLVVDVAKDTIQVLVDLANTSDIYARQQPAFNYFLLGALAIIFLAVCNAPELFSSSCRESFSSAVALVRGFSRQSHASKRLWRSIRGLIPAVRALGLDVNQDCSQNVTNHVDHVLDCERSVYLAATNNAAASSMPQGTLHTKEQAPLDLSMAMPDGGIASIGSVPDVYQISDDLMDLFDAFEQSKVGPIGGTMEPVDFSQPDVSAAFPTEVSRRFLDLI</sequence>
<comment type="caution">
    <text evidence="7">The sequence shown here is derived from an EMBL/GenBank/DDBJ whole genome shotgun (WGS) entry which is preliminary data.</text>
</comment>
<dbReference type="GO" id="GO:0000435">
    <property type="term" value="P:positive regulation of transcription from RNA polymerase II promoter by galactose"/>
    <property type="evidence" value="ECO:0007669"/>
    <property type="project" value="TreeGrafter"/>
</dbReference>
<evidence type="ECO:0000259" key="6">
    <source>
        <dbReference type="PROSITE" id="PS50048"/>
    </source>
</evidence>
<dbReference type="PROSITE" id="PS00463">
    <property type="entry name" value="ZN2_CY6_FUNGAL_1"/>
    <property type="match status" value="1"/>
</dbReference>
<dbReference type="Pfam" id="PF00172">
    <property type="entry name" value="Zn_clus"/>
    <property type="match status" value="1"/>
</dbReference>
<protein>
    <submittedName>
        <fullName evidence="7">Fungal-specific transcription factor domain-containing protein</fullName>
    </submittedName>
</protein>
<keyword evidence="4" id="KW-0539">Nucleus</keyword>
<dbReference type="GO" id="GO:0000978">
    <property type="term" value="F:RNA polymerase II cis-regulatory region sequence-specific DNA binding"/>
    <property type="evidence" value="ECO:0007669"/>
    <property type="project" value="TreeGrafter"/>
</dbReference>
<keyword evidence="2" id="KW-0805">Transcription regulation</keyword>
<keyword evidence="8" id="KW-1185">Reference proteome</keyword>
<dbReference type="GO" id="GO:0000981">
    <property type="term" value="F:DNA-binding transcription factor activity, RNA polymerase II-specific"/>
    <property type="evidence" value="ECO:0007669"/>
    <property type="project" value="InterPro"/>
</dbReference>
<dbReference type="PROSITE" id="PS50048">
    <property type="entry name" value="ZN2_CY6_FUNGAL_2"/>
    <property type="match status" value="1"/>
</dbReference>
<keyword evidence="3" id="KW-0804">Transcription</keyword>
<dbReference type="Proteomes" id="UP000758603">
    <property type="component" value="Unassembled WGS sequence"/>
</dbReference>
<feature type="domain" description="Zn(2)-C6 fungal-type" evidence="6">
    <location>
        <begin position="18"/>
        <end position="50"/>
    </location>
</feature>
<evidence type="ECO:0000313" key="8">
    <source>
        <dbReference type="Proteomes" id="UP000758603"/>
    </source>
</evidence>
<gene>
    <name evidence="7" type="ORF">BKA67DRAFT_520424</name>
</gene>
<evidence type="ECO:0000256" key="1">
    <source>
        <dbReference type="ARBA" id="ARBA00022723"/>
    </source>
</evidence>
<feature type="region of interest" description="Disordered" evidence="5">
    <location>
        <begin position="56"/>
        <end position="85"/>
    </location>
</feature>
<dbReference type="InterPro" id="IPR001138">
    <property type="entry name" value="Zn2Cys6_DnaBD"/>
</dbReference>
<dbReference type="PANTHER" id="PTHR47424:SF5">
    <property type="entry name" value="ZN(II)2CYS6 TRANSCRIPTION FACTOR (EUROFUNG)"/>
    <property type="match status" value="1"/>
</dbReference>
<dbReference type="InterPro" id="IPR036864">
    <property type="entry name" value="Zn2-C6_fun-type_DNA-bd_sf"/>
</dbReference>